<comment type="caution">
    <text evidence="6">The sequence shown here is derived from an EMBL/GenBank/DDBJ whole genome shotgun (WGS) entry which is preliminary data.</text>
</comment>
<dbReference type="EMBL" id="JAATVY010000029">
    <property type="protein sequence ID" value="NJC73383.1"/>
    <property type="molecule type" value="Genomic_DNA"/>
</dbReference>
<evidence type="ECO:0000256" key="1">
    <source>
        <dbReference type="ARBA" id="ARBA00004496"/>
    </source>
</evidence>
<evidence type="ECO:0000313" key="6">
    <source>
        <dbReference type="EMBL" id="NJC73383.1"/>
    </source>
</evidence>
<organism evidence="6 7">
    <name type="scientific">Planosporangium thailandense</name>
    <dbReference type="NCBI Taxonomy" id="765197"/>
    <lineage>
        <taxon>Bacteria</taxon>
        <taxon>Bacillati</taxon>
        <taxon>Actinomycetota</taxon>
        <taxon>Actinomycetes</taxon>
        <taxon>Micromonosporales</taxon>
        <taxon>Micromonosporaceae</taxon>
        <taxon>Planosporangium</taxon>
    </lineage>
</organism>
<evidence type="ECO:0000256" key="2">
    <source>
        <dbReference type="ARBA" id="ARBA00006484"/>
    </source>
</evidence>
<reference evidence="6 7" key="1">
    <citation type="submission" date="2020-03" db="EMBL/GenBank/DDBJ databases">
        <title>WGS of the type strain of Planosporangium spp.</title>
        <authorList>
            <person name="Thawai C."/>
        </authorList>
    </citation>
    <scope>NUCLEOTIDE SEQUENCE [LARGE SCALE GENOMIC DNA]</scope>
    <source>
        <strain evidence="6 7">TBRC 5610</strain>
    </source>
</reference>
<dbReference type="PROSITE" id="PS00061">
    <property type="entry name" value="ADH_SHORT"/>
    <property type="match status" value="1"/>
</dbReference>
<dbReference type="InterPro" id="IPR020904">
    <property type="entry name" value="Sc_DH/Rdtase_CS"/>
</dbReference>
<dbReference type="InterPro" id="IPR002347">
    <property type="entry name" value="SDR_fam"/>
</dbReference>
<dbReference type="Gene3D" id="3.40.50.720">
    <property type="entry name" value="NAD(P)-binding Rossmann-like Domain"/>
    <property type="match status" value="1"/>
</dbReference>
<evidence type="ECO:0000256" key="3">
    <source>
        <dbReference type="ARBA" id="ARBA00022490"/>
    </source>
</evidence>
<keyword evidence="4" id="KW-0521">NADP</keyword>
<keyword evidence="7" id="KW-1185">Reference proteome</keyword>
<dbReference type="InterPro" id="IPR036291">
    <property type="entry name" value="NAD(P)-bd_dom_sf"/>
</dbReference>
<dbReference type="SUPFAM" id="SSF51735">
    <property type="entry name" value="NAD(P)-binding Rossmann-fold domains"/>
    <property type="match status" value="1"/>
</dbReference>
<dbReference type="Proteomes" id="UP000722989">
    <property type="component" value="Unassembled WGS sequence"/>
</dbReference>
<name>A0ABX0Y5S2_9ACTN</name>
<dbReference type="PANTHER" id="PTHR44085:SF2">
    <property type="entry name" value="SEPIAPTERIN REDUCTASE"/>
    <property type="match status" value="1"/>
</dbReference>
<evidence type="ECO:0000256" key="5">
    <source>
        <dbReference type="ARBA" id="ARBA00023002"/>
    </source>
</evidence>
<dbReference type="PANTHER" id="PTHR44085">
    <property type="entry name" value="SEPIAPTERIN REDUCTASE"/>
    <property type="match status" value="1"/>
</dbReference>
<protein>
    <submittedName>
        <fullName evidence="6">SDR family NAD(P)-dependent oxidoreductase</fullName>
    </submittedName>
</protein>
<dbReference type="RefSeq" id="WP_167928288.1">
    <property type="nucleotide sequence ID" value="NZ_JAATVY010000029.1"/>
</dbReference>
<sequence>MRSVVLTGISRGLGADLFAQLRGDGDRIFGIGRRFTDEQVSLATAEPSRVRLHQAELADPTTLPSADTLREFLADGSGPAVLIHNAGVVEPVGPIGQLPEAAAVTAVGVNLTAPMLLTNAFMNALPPGRPARVLFISSGAAHRTIKNWSVYSATKRGAEMFFEGLRAEHPGLYVANVNPGVMDTGMQAALRASEFPDRDRYVELHERGELPDPADVARRIIEQHLDQPITSE</sequence>
<evidence type="ECO:0000313" key="7">
    <source>
        <dbReference type="Proteomes" id="UP000722989"/>
    </source>
</evidence>
<accession>A0ABX0Y5S2</accession>
<evidence type="ECO:0000256" key="4">
    <source>
        <dbReference type="ARBA" id="ARBA00022857"/>
    </source>
</evidence>
<keyword evidence="5" id="KW-0560">Oxidoreductase</keyword>
<dbReference type="Pfam" id="PF00106">
    <property type="entry name" value="adh_short"/>
    <property type="match status" value="1"/>
</dbReference>
<comment type="similarity">
    <text evidence="2">Belongs to the short-chain dehydrogenases/reductases (SDR) family.</text>
</comment>
<keyword evidence="3" id="KW-0963">Cytoplasm</keyword>
<comment type="subcellular location">
    <subcellularLocation>
        <location evidence="1">Cytoplasm</location>
    </subcellularLocation>
</comment>
<gene>
    <name evidence="6" type="ORF">HC031_27210</name>
</gene>
<dbReference type="InterPro" id="IPR051721">
    <property type="entry name" value="Biopterin_syn/organic_redct"/>
</dbReference>
<dbReference type="PRINTS" id="PR00081">
    <property type="entry name" value="GDHRDH"/>
</dbReference>
<proteinExistence type="inferred from homology"/>